<reference evidence="4" key="2">
    <citation type="journal article" date="2023" name="IMA Fungus">
        <title>Comparative genomic study of the Penicillium genus elucidates a diverse pangenome and 15 lateral gene transfer events.</title>
        <authorList>
            <person name="Petersen C."/>
            <person name="Sorensen T."/>
            <person name="Nielsen M.R."/>
            <person name="Sondergaard T.E."/>
            <person name="Sorensen J.L."/>
            <person name="Fitzpatrick D.A."/>
            <person name="Frisvad J.C."/>
            <person name="Nielsen K.L."/>
        </authorList>
    </citation>
    <scope>NUCLEOTIDE SEQUENCE</scope>
    <source>
        <strain evidence="4">IBT 30728</strain>
    </source>
</reference>
<comment type="similarity">
    <text evidence="1">Belongs to the thioredoxin family.</text>
</comment>
<proteinExistence type="inferred from homology"/>
<dbReference type="Proteomes" id="UP001148312">
    <property type="component" value="Unassembled WGS sequence"/>
</dbReference>
<dbReference type="Pfam" id="PF00085">
    <property type="entry name" value="Thioredoxin"/>
    <property type="match status" value="1"/>
</dbReference>
<dbReference type="GeneID" id="81624495"/>
<gene>
    <name evidence="4" type="ORF">N7539_004644</name>
</gene>
<evidence type="ECO:0000256" key="1">
    <source>
        <dbReference type="ARBA" id="ARBA00008987"/>
    </source>
</evidence>
<dbReference type="AlphaFoldDB" id="A0A9W9XED6"/>
<dbReference type="SUPFAM" id="SSF52833">
    <property type="entry name" value="Thioredoxin-like"/>
    <property type="match status" value="1"/>
</dbReference>
<dbReference type="RefSeq" id="XP_056791787.1">
    <property type="nucleotide sequence ID" value="XM_056934246.1"/>
</dbReference>
<evidence type="ECO:0000259" key="3">
    <source>
        <dbReference type="PROSITE" id="PS51352"/>
    </source>
</evidence>
<keyword evidence="2" id="KW-1015">Disulfide bond</keyword>
<keyword evidence="5" id="KW-1185">Reference proteome</keyword>
<feature type="domain" description="Thioredoxin" evidence="3">
    <location>
        <begin position="1"/>
        <end position="106"/>
    </location>
</feature>
<dbReference type="InterPro" id="IPR017937">
    <property type="entry name" value="Thioredoxin_CS"/>
</dbReference>
<dbReference type="EMBL" id="JAPWDQ010000004">
    <property type="protein sequence ID" value="KAJ5489754.1"/>
    <property type="molecule type" value="Genomic_DNA"/>
</dbReference>
<dbReference type="InterPro" id="IPR013766">
    <property type="entry name" value="Thioredoxin_domain"/>
</dbReference>
<accession>A0A9W9XED6</accession>
<evidence type="ECO:0000256" key="2">
    <source>
        <dbReference type="ARBA" id="ARBA00023157"/>
    </source>
</evidence>
<protein>
    <submittedName>
        <fullName evidence="4">Thioredoxin</fullName>
    </submittedName>
</protein>
<evidence type="ECO:0000313" key="5">
    <source>
        <dbReference type="Proteomes" id="UP001148312"/>
    </source>
</evidence>
<dbReference type="Gene3D" id="3.40.30.10">
    <property type="entry name" value="Glutaredoxin"/>
    <property type="match status" value="1"/>
</dbReference>
<dbReference type="PROSITE" id="PS00194">
    <property type="entry name" value="THIOREDOXIN_1"/>
    <property type="match status" value="1"/>
</dbReference>
<dbReference type="PANTHER" id="PTHR46115">
    <property type="entry name" value="THIOREDOXIN-LIKE PROTEIN 1"/>
    <property type="match status" value="1"/>
</dbReference>
<reference evidence="4" key="1">
    <citation type="submission" date="2022-12" db="EMBL/GenBank/DDBJ databases">
        <authorList>
            <person name="Petersen C."/>
        </authorList>
    </citation>
    <scope>NUCLEOTIDE SEQUENCE</scope>
    <source>
        <strain evidence="4">IBT 30728</strain>
    </source>
</reference>
<evidence type="ECO:0000313" key="4">
    <source>
        <dbReference type="EMBL" id="KAJ5489754.1"/>
    </source>
</evidence>
<comment type="caution">
    <text evidence="4">The sequence shown here is derived from an EMBL/GenBank/DDBJ whole genome shotgun (WGS) entry which is preliminary data.</text>
</comment>
<organism evidence="4 5">
    <name type="scientific">Penicillium diatomitis</name>
    <dbReference type="NCBI Taxonomy" id="2819901"/>
    <lineage>
        <taxon>Eukaryota</taxon>
        <taxon>Fungi</taxon>
        <taxon>Dikarya</taxon>
        <taxon>Ascomycota</taxon>
        <taxon>Pezizomycotina</taxon>
        <taxon>Eurotiomycetes</taxon>
        <taxon>Eurotiomycetidae</taxon>
        <taxon>Eurotiales</taxon>
        <taxon>Aspergillaceae</taxon>
        <taxon>Penicillium</taxon>
    </lineage>
</organism>
<name>A0A9W9XED6_9EURO</name>
<dbReference type="PROSITE" id="PS51352">
    <property type="entry name" value="THIOREDOXIN_2"/>
    <property type="match status" value="1"/>
</dbReference>
<dbReference type="InterPro" id="IPR036249">
    <property type="entry name" value="Thioredoxin-like_sf"/>
</dbReference>
<sequence length="106" mass="11841">MAHDANAIHRAQVFADLTASGSVLVDFYATYCGPCKEVAPKIGDLSQKYPNVRFVQVDIELAKAIAAQYQITAMPTFVLMRNGREDHRVVGPNVWHLEQWLQTQPA</sequence>
<dbReference type="CDD" id="cd02947">
    <property type="entry name" value="TRX_family"/>
    <property type="match status" value="1"/>
</dbReference>